<gene>
    <name evidence="1" type="ORF">SDC9_167768</name>
</gene>
<sequence>MVSSIMELGLQDSNGSYWCQPFFAPYDKVYDSYRLNSKDYHARLNIDDAVKCFEKPWLW</sequence>
<reference evidence="1" key="1">
    <citation type="submission" date="2019-08" db="EMBL/GenBank/DDBJ databases">
        <authorList>
            <person name="Kucharzyk K."/>
            <person name="Murdoch R.W."/>
            <person name="Higgins S."/>
            <person name="Loffler F."/>
        </authorList>
    </citation>
    <scope>NUCLEOTIDE SEQUENCE</scope>
</reference>
<organism evidence="1">
    <name type="scientific">bioreactor metagenome</name>
    <dbReference type="NCBI Taxonomy" id="1076179"/>
    <lineage>
        <taxon>unclassified sequences</taxon>
        <taxon>metagenomes</taxon>
        <taxon>ecological metagenomes</taxon>
    </lineage>
</organism>
<evidence type="ECO:0000313" key="1">
    <source>
        <dbReference type="EMBL" id="MPN20389.1"/>
    </source>
</evidence>
<dbReference type="AlphaFoldDB" id="A0A645G3K0"/>
<dbReference type="EMBL" id="VSSQ01068140">
    <property type="protein sequence ID" value="MPN20389.1"/>
    <property type="molecule type" value="Genomic_DNA"/>
</dbReference>
<comment type="caution">
    <text evidence="1">The sequence shown here is derived from an EMBL/GenBank/DDBJ whole genome shotgun (WGS) entry which is preliminary data.</text>
</comment>
<proteinExistence type="predicted"/>
<protein>
    <submittedName>
        <fullName evidence="1">Uncharacterized protein</fullName>
    </submittedName>
</protein>
<accession>A0A645G3K0</accession>
<name>A0A645G3K0_9ZZZZ</name>